<dbReference type="Proteomes" id="UP000053676">
    <property type="component" value="Unassembled WGS sequence"/>
</dbReference>
<evidence type="ECO:0000313" key="1">
    <source>
        <dbReference type="EMBL" id="ETN85215.1"/>
    </source>
</evidence>
<dbReference type="AlphaFoldDB" id="W2TT05"/>
<dbReference type="EMBL" id="KI657782">
    <property type="protein sequence ID" value="ETN85215.1"/>
    <property type="molecule type" value="Genomic_DNA"/>
</dbReference>
<dbReference type="KEGG" id="nai:NECAME_06510"/>
<name>W2TT05_NECAM</name>
<keyword evidence="2" id="KW-1185">Reference proteome</keyword>
<proteinExistence type="predicted"/>
<reference evidence="2" key="1">
    <citation type="journal article" date="2014" name="Nat. Genet.">
        <title>Genome of the human hookworm Necator americanus.</title>
        <authorList>
            <person name="Tang Y.T."/>
            <person name="Gao X."/>
            <person name="Rosa B.A."/>
            <person name="Abubucker S."/>
            <person name="Hallsworth-Pepin K."/>
            <person name="Martin J."/>
            <person name="Tyagi R."/>
            <person name="Heizer E."/>
            <person name="Zhang X."/>
            <person name="Bhonagiri-Palsikar V."/>
            <person name="Minx P."/>
            <person name="Warren W.C."/>
            <person name="Wang Q."/>
            <person name="Zhan B."/>
            <person name="Hotez P.J."/>
            <person name="Sternberg P.W."/>
            <person name="Dougall A."/>
            <person name="Gaze S.T."/>
            <person name="Mulvenna J."/>
            <person name="Sotillo J."/>
            <person name="Ranganathan S."/>
            <person name="Rabelo E.M."/>
            <person name="Wilson R.K."/>
            <person name="Felgner P.L."/>
            <person name="Bethony J."/>
            <person name="Hawdon J.M."/>
            <person name="Gasser R.B."/>
            <person name="Loukas A."/>
            <person name="Mitreva M."/>
        </authorList>
    </citation>
    <scope>NUCLEOTIDE SEQUENCE [LARGE SCALE GENOMIC DNA]</scope>
</reference>
<organism evidence="1 2">
    <name type="scientific">Necator americanus</name>
    <name type="common">Human hookworm</name>
    <dbReference type="NCBI Taxonomy" id="51031"/>
    <lineage>
        <taxon>Eukaryota</taxon>
        <taxon>Metazoa</taxon>
        <taxon>Ecdysozoa</taxon>
        <taxon>Nematoda</taxon>
        <taxon>Chromadorea</taxon>
        <taxon>Rhabditida</taxon>
        <taxon>Rhabditina</taxon>
        <taxon>Rhabditomorpha</taxon>
        <taxon>Strongyloidea</taxon>
        <taxon>Ancylostomatidae</taxon>
        <taxon>Bunostominae</taxon>
        <taxon>Necator</taxon>
    </lineage>
</organism>
<gene>
    <name evidence="1" type="ORF">NECAME_06510</name>
</gene>
<accession>W2TT05</accession>
<evidence type="ECO:0000313" key="2">
    <source>
        <dbReference type="Proteomes" id="UP000053676"/>
    </source>
</evidence>
<sequence length="69" mass="7668">MSEVAQPALTRFRRRNSEEYKAKCYSPARNSKEILVLAVKLKSVTNPSGMPTFSTSIPNHSRFGGVVIL</sequence>
<protein>
    <submittedName>
        <fullName evidence="1">Uncharacterized protein</fullName>
    </submittedName>
</protein>